<accession>A0A2S7N429</accession>
<dbReference type="Pfam" id="PF17802">
    <property type="entry name" value="SpaA"/>
    <property type="match status" value="1"/>
</dbReference>
<feature type="domain" description="DUF7507" evidence="4">
    <location>
        <begin position="584"/>
        <end position="680"/>
    </location>
</feature>
<feature type="domain" description="CNA-B" evidence="2">
    <location>
        <begin position="1"/>
        <end position="58"/>
    </location>
</feature>
<dbReference type="Proteomes" id="UP000239663">
    <property type="component" value="Unassembled WGS sequence"/>
</dbReference>
<evidence type="ECO:0000313" key="6">
    <source>
        <dbReference type="Proteomes" id="UP000239663"/>
    </source>
</evidence>
<reference evidence="5 6" key="1">
    <citation type="submission" date="2017-12" db="EMBL/GenBank/DDBJ databases">
        <title>Taxonomic description and draft genome of Pradoshia cofamensis Gen. nov., sp. nov., a thermotolerant bacillale isolated from anterior gut of earthworm Eisenia fetida.</title>
        <authorList>
            <person name="Saha T."/>
            <person name="Chakraborty R."/>
        </authorList>
    </citation>
    <scope>NUCLEOTIDE SEQUENCE [LARGE SCALE GENOMIC DNA]</scope>
    <source>
        <strain evidence="5 6">EAG3</strain>
    </source>
</reference>
<dbReference type="NCBIfam" id="TIGR01167">
    <property type="entry name" value="LPXTG_anchor"/>
    <property type="match status" value="1"/>
</dbReference>
<feature type="domain" description="DUF7507" evidence="4">
    <location>
        <begin position="356"/>
        <end position="453"/>
    </location>
</feature>
<organism evidence="5 6">
    <name type="scientific">Pradoshia eiseniae</name>
    <dbReference type="NCBI Taxonomy" id="2064768"/>
    <lineage>
        <taxon>Bacteria</taxon>
        <taxon>Bacillati</taxon>
        <taxon>Bacillota</taxon>
        <taxon>Bacilli</taxon>
        <taxon>Bacillales</taxon>
        <taxon>Bacillaceae</taxon>
        <taxon>Pradoshia</taxon>
    </lineage>
</organism>
<evidence type="ECO:0000259" key="2">
    <source>
        <dbReference type="Pfam" id="PF05738"/>
    </source>
</evidence>
<evidence type="ECO:0000259" key="3">
    <source>
        <dbReference type="Pfam" id="PF17802"/>
    </source>
</evidence>
<feature type="transmembrane region" description="Helical" evidence="1">
    <location>
        <begin position="833"/>
        <end position="852"/>
    </location>
</feature>
<dbReference type="Gene3D" id="2.60.40.1140">
    <property type="entry name" value="Collagen-binding surface protein Cna, B-type domain"/>
    <property type="match status" value="3"/>
</dbReference>
<keyword evidence="1" id="KW-0812">Transmembrane</keyword>
<dbReference type="Pfam" id="PF24346">
    <property type="entry name" value="DUF7507"/>
    <property type="match status" value="4"/>
</dbReference>
<dbReference type="InterPro" id="IPR055354">
    <property type="entry name" value="DUF7507"/>
</dbReference>
<feature type="domain" description="DUF7507" evidence="4">
    <location>
        <begin position="470"/>
        <end position="566"/>
    </location>
</feature>
<dbReference type="InterPro" id="IPR041033">
    <property type="entry name" value="SpaA_PFL_dom_1"/>
</dbReference>
<dbReference type="InterPro" id="IPR047589">
    <property type="entry name" value="DUF11_rpt"/>
</dbReference>
<evidence type="ECO:0000313" key="5">
    <source>
        <dbReference type="EMBL" id="PQD96794.1"/>
    </source>
</evidence>
<dbReference type="InterPro" id="IPR051172">
    <property type="entry name" value="Chlamydia_OmcB"/>
</dbReference>
<proteinExistence type="predicted"/>
<dbReference type="OrthoDB" id="2176912at2"/>
<dbReference type="SUPFAM" id="SSF49478">
    <property type="entry name" value="Cna protein B-type domain"/>
    <property type="match status" value="3"/>
</dbReference>
<dbReference type="PANTHER" id="PTHR34819">
    <property type="entry name" value="LARGE CYSTEINE-RICH PERIPLASMIC PROTEIN OMCB"/>
    <property type="match status" value="1"/>
</dbReference>
<feature type="domain" description="DUF7507" evidence="4">
    <location>
        <begin position="701"/>
        <end position="789"/>
    </location>
</feature>
<gene>
    <name evidence="5" type="ORF">CYL18_02585</name>
</gene>
<dbReference type="CDD" id="cd00222">
    <property type="entry name" value="CollagenBindB"/>
    <property type="match status" value="2"/>
</dbReference>
<feature type="domain" description="CNA-B" evidence="2">
    <location>
        <begin position="67"/>
        <end position="150"/>
    </location>
</feature>
<dbReference type="NCBIfam" id="TIGR01451">
    <property type="entry name" value="B_ant_repeat"/>
    <property type="match status" value="4"/>
</dbReference>
<dbReference type="AlphaFoldDB" id="A0A2S7N429"/>
<protein>
    <recommendedName>
        <fullName evidence="7">Gram-positive cocci surface proteins LPxTG domain-containing protein</fullName>
    </recommendedName>
</protein>
<evidence type="ECO:0000256" key="1">
    <source>
        <dbReference type="SAM" id="Phobius"/>
    </source>
</evidence>
<keyword evidence="1" id="KW-1133">Transmembrane helix</keyword>
<comment type="caution">
    <text evidence="5">The sequence shown here is derived from an EMBL/GenBank/DDBJ whole genome shotgun (WGS) entry which is preliminary data.</text>
</comment>
<keyword evidence="6" id="KW-1185">Reference proteome</keyword>
<sequence>LANGTKVDSKTVTAKDDWKYSFDNLDKYANGKVITYTVSEDEIAGYETTIAGFDIINKHEVEKISVLGTKTWDDKENQDGKRPYTITVNLLADGVKVATKLVKADVDGNWTYSFTDLDKFANGKEIVYTVTEDAVEGYTGIINGFDITNSYELGSLTVEKEVTGVSAGEVNTAGAKFTFTITGEDYEQVITLPAEGTTKLVGLKPGKYTIKEADSGKAYAAQNYKYKETSYQAGEEAVQGLEGEVVVSKNNTTKVIFTNSYEPVGSLEVLKVDSKDDNTVLEGATFTLTGEDGNVKTAKSDKNGVVQFVELQYGEYTLKEMNAPAGYLLPEENEWTVTIDNKDQPVAMKIENIKENPSLKVDKTTDKEEYKNGEIIHYTIKITNDGNVEMEGITLEDVFSKNDDSSIDQLTVEGYEGAFNLAVGKSVEFTATYKIPETDKGGTTYINAVTVSVGDKVYDEDEVTVPVAKEPHLDVEKTTDKEEYKNRETVHYTITVTNDGNVDMKDITLDGVFSKDGNSDIDQLTAEGYDGPFDLAVGDTRVFDVYFKIPAADKGGTTYTNVVTLEVGDMTFEDDVTVTVEDDPSLKVEKTADKTHYEQGDTVNYTIKVTNDGNVDLTGLTLEDVFTKDEKIVDLSVEDYDGSEFNLAVGETKEFHATYVIPESDLGDTAYTNTATVKDGDTGVTAGDEVTIIVDPTYGFEINKTADKDEVEVGETITYTIDVTNTGNKALTDVKVIDEMVGLDETISQLDVGETKTLTVTHEATSDDIGELTNLAVAKVTIDGEEIVEEATATVIVTDVLGVAVEMEEPTTPEKVMATVKDIVNPKTGDDGLNLFLALVMFMFAGIGLYYTRAKK</sequence>
<feature type="domain" description="SpaA-like prealbumin fold" evidence="3">
    <location>
        <begin position="265"/>
        <end position="352"/>
    </location>
</feature>
<feature type="non-terminal residue" evidence="5">
    <location>
        <position position="1"/>
    </location>
</feature>
<dbReference type="Gene3D" id="2.60.40.10">
    <property type="entry name" value="Immunoglobulins"/>
    <property type="match status" value="4"/>
</dbReference>
<evidence type="ECO:0008006" key="7">
    <source>
        <dbReference type="Google" id="ProtNLM"/>
    </source>
</evidence>
<dbReference type="InterPro" id="IPR008454">
    <property type="entry name" value="Collagen-bd_Cna-like_B-typ_dom"/>
</dbReference>
<evidence type="ECO:0000259" key="4">
    <source>
        <dbReference type="Pfam" id="PF24346"/>
    </source>
</evidence>
<dbReference type="PANTHER" id="PTHR34819:SF3">
    <property type="entry name" value="CELL SURFACE PROTEIN"/>
    <property type="match status" value="1"/>
</dbReference>
<dbReference type="RefSeq" id="WP_161497063.1">
    <property type="nucleotide sequence ID" value="NZ_PKOZ01000001.1"/>
</dbReference>
<dbReference type="EMBL" id="PKOZ01000001">
    <property type="protein sequence ID" value="PQD96794.1"/>
    <property type="molecule type" value="Genomic_DNA"/>
</dbReference>
<keyword evidence="1" id="KW-0472">Membrane</keyword>
<dbReference type="Pfam" id="PF05738">
    <property type="entry name" value="Cna_B"/>
    <property type="match status" value="2"/>
</dbReference>
<name>A0A2S7N429_9BACI</name>
<dbReference type="InterPro" id="IPR013783">
    <property type="entry name" value="Ig-like_fold"/>
</dbReference>